<proteinExistence type="inferred from homology"/>
<keyword evidence="10" id="KW-0539">Nucleus</keyword>
<dbReference type="Pfam" id="PF00443">
    <property type="entry name" value="UCH"/>
    <property type="match status" value="1"/>
</dbReference>
<evidence type="ECO:0000256" key="12">
    <source>
        <dbReference type="ARBA" id="ARBA00031508"/>
    </source>
</evidence>
<evidence type="ECO:0000256" key="8">
    <source>
        <dbReference type="ARBA" id="ARBA00022801"/>
    </source>
</evidence>
<accession>A0A914X7C0</accession>
<dbReference type="CDD" id="cd02659">
    <property type="entry name" value="peptidase_C19C"/>
    <property type="match status" value="1"/>
</dbReference>
<dbReference type="WBParaSite" id="PSAMB.scaffold6689size8978.g28918.t1">
    <property type="protein sequence ID" value="PSAMB.scaffold6689size8978.g28918.t1"/>
    <property type="gene ID" value="PSAMB.scaffold6689size8978.g28918"/>
</dbReference>
<evidence type="ECO:0000256" key="9">
    <source>
        <dbReference type="ARBA" id="ARBA00022807"/>
    </source>
</evidence>
<dbReference type="SUPFAM" id="SSF49599">
    <property type="entry name" value="TRAF domain-like"/>
    <property type="match status" value="1"/>
</dbReference>
<comment type="catalytic activity">
    <reaction evidence="1">
        <text>Thiol-dependent hydrolysis of ester, thioester, amide, peptide and isopeptide bonds formed by the C-terminal Gly of ubiquitin (a 76-residue protein attached to proteins as an intracellular targeting signal).</text>
        <dbReference type="EC" id="3.4.19.12"/>
    </reaction>
</comment>
<dbReference type="PROSITE" id="PS00973">
    <property type="entry name" value="USP_2"/>
    <property type="match status" value="1"/>
</dbReference>
<dbReference type="Gene3D" id="3.10.20.90">
    <property type="entry name" value="Phosphatidylinositol 3-kinase Catalytic Subunit, Chain A, domain 1"/>
    <property type="match status" value="1"/>
</dbReference>
<keyword evidence="16" id="KW-1185">Reference proteome</keyword>
<dbReference type="GO" id="GO:0031647">
    <property type="term" value="P:regulation of protein stability"/>
    <property type="evidence" value="ECO:0007669"/>
    <property type="project" value="TreeGrafter"/>
</dbReference>
<dbReference type="GO" id="GO:0005634">
    <property type="term" value="C:nucleus"/>
    <property type="evidence" value="ECO:0007669"/>
    <property type="project" value="UniProtKB-SubCell"/>
</dbReference>
<keyword evidence="6" id="KW-0645">Protease</keyword>
<dbReference type="InterPro" id="IPR038765">
    <property type="entry name" value="Papain-like_cys_pep_sf"/>
</dbReference>
<comment type="subcellular location">
    <subcellularLocation>
        <location evidence="2">Nucleus</location>
    </subcellularLocation>
</comment>
<keyword evidence="8" id="KW-0378">Hydrolase</keyword>
<evidence type="ECO:0000256" key="10">
    <source>
        <dbReference type="ARBA" id="ARBA00023242"/>
    </source>
</evidence>
<sequence>MRFRKVLAIPRENNRGDRRTKALGFFLQCNADAEQPSWTCSAQAVLRVLSQKEGIEHHERKISHTFYPKENDWGYSQFLSCDQLLDPDNGYIKDDTIILEVYVNADAPHGVQWDSKKHTGYIGLKNQGATCYMNSLLQTLFFTNKLRRAVYQMPTERDDPQTSVGLAMQRVFYELQHSDRPVGTKKLTRSFGWDTFESFLQHDVQELCRVLLDNLESKMKGTLVEGTIPKLFEGRMKSYIRCKNVDFESSREEAFYDVQLNIKGKKNIHESFNDYIETEMLDGDNKYDAGDYGMQPAEKGVKFLNFPPILHLQLMRFQYDPLQDANVKINDRYEFPEVLDLSGSLQDKEAAGVKYILHAVLVHSGDFHGGHYVVFINTNPRGNGRWCKFDDDVVSRATVREAVHANYGGEEPEMPQRAFTNAYMLVYIRQSCLNDVLCPVTDRDIPQHLKDRFEEEKEQDLSKKKEKQDAHLYITVNVINEEVMTSHKGFDLFDPELAETMARKFKIEKKSSIGDLYSKIATSYGLKAMTQFRLWHLQESPAREESNRMGPVSALSRLRPSLLITPEERDEPSRQGRTTNRNRRVEAILSDDKNMLFIEVAMTTGALPKYDDNTDMLVFLKYYDPKNSLLSFVGHVMVNYQGPLRPYLSEMCRRAHIEPNTELLLFEEVAPDKVQEIPSKLLDKNVNACDVLAEVSDGAIIVFQRADLASNTQFAYPTALKYMEKLYNEIDIEAIDNNNDADTPPVTGRISQIWRLEEFLKWLGEQISYDWEMIQLWRTSPYNDKALGPVSFERSDQYRLVRDILGLIGALKHDPRRDRRYRIYYTKMPVRVDELDRRKQMKLQWMDSKMNVTEITVFPDKTGSVKTILDEVRKQVQLAEGGSGQLRMVFAGQSPHTLRVYSVLSTELSVTECAHKFANTSYTGRVEEIPLDQVSINTATEYLLPVGHFDKEPTRIFGVPFFIKVKQGESFSAVRDRIKKTLDVSDKEFEKYKFALVANNRVARYLDELSTSTVNLSELGHTHVTGVASQPWLGLDHMNKSRGARSGHTLEKAIVIHN</sequence>
<evidence type="ECO:0000256" key="11">
    <source>
        <dbReference type="ARBA" id="ARBA00031500"/>
    </source>
</evidence>
<keyword evidence="7" id="KW-0833">Ubl conjugation pathway</keyword>
<dbReference type="PANTHER" id="PTHR24006">
    <property type="entry name" value="UBIQUITIN CARBOXYL-TERMINAL HYDROLASE"/>
    <property type="match status" value="1"/>
</dbReference>
<dbReference type="Pfam" id="PF14533">
    <property type="entry name" value="USP7_C2"/>
    <property type="match status" value="1"/>
</dbReference>
<dbReference type="Pfam" id="PF12436">
    <property type="entry name" value="USP7_ICP0_bdg"/>
    <property type="match status" value="1"/>
</dbReference>
<dbReference type="Pfam" id="PF22486">
    <property type="entry name" value="MATH_2"/>
    <property type="match status" value="1"/>
</dbReference>
<evidence type="ECO:0000256" key="13">
    <source>
        <dbReference type="SAM" id="MobiDB-lite"/>
    </source>
</evidence>
<dbReference type="Proteomes" id="UP000887566">
    <property type="component" value="Unplaced"/>
</dbReference>
<dbReference type="PROSITE" id="PS00972">
    <property type="entry name" value="USP_1"/>
    <property type="match status" value="1"/>
</dbReference>
<dbReference type="GO" id="GO:0004843">
    <property type="term" value="F:cysteine-type deubiquitinase activity"/>
    <property type="evidence" value="ECO:0007669"/>
    <property type="project" value="UniProtKB-EC"/>
</dbReference>
<feature type="domain" description="MATH" evidence="14">
    <location>
        <begin position="1"/>
        <end position="103"/>
    </location>
</feature>
<evidence type="ECO:0000256" key="7">
    <source>
        <dbReference type="ARBA" id="ARBA00022786"/>
    </source>
</evidence>
<dbReference type="InterPro" id="IPR024729">
    <property type="entry name" value="USP7_ICP0-binding_dom"/>
</dbReference>
<dbReference type="InterPro" id="IPR018200">
    <property type="entry name" value="USP_CS"/>
</dbReference>
<dbReference type="SUPFAM" id="SSF54001">
    <property type="entry name" value="Cysteine proteinases"/>
    <property type="match status" value="1"/>
</dbReference>
<name>A0A914X7C0_9BILA</name>
<dbReference type="InterPro" id="IPR008974">
    <property type="entry name" value="TRAF-like"/>
</dbReference>
<evidence type="ECO:0000256" key="5">
    <source>
        <dbReference type="ARBA" id="ARBA00021393"/>
    </source>
</evidence>
<evidence type="ECO:0000313" key="17">
    <source>
        <dbReference type="WBParaSite" id="PSAMB.scaffold6689size8978.g28918.t1"/>
    </source>
</evidence>
<dbReference type="PROSITE" id="PS50235">
    <property type="entry name" value="USP_3"/>
    <property type="match status" value="1"/>
</dbReference>
<reference evidence="17" key="1">
    <citation type="submission" date="2022-11" db="UniProtKB">
        <authorList>
            <consortium name="WormBaseParasite"/>
        </authorList>
    </citation>
    <scope>IDENTIFICATION</scope>
</reference>
<protein>
    <recommendedName>
        <fullName evidence="5">Ubiquitin carboxyl-terminal hydrolase 7</fullName>
        <ecNumber evidence="4">3.4.19.12</ecNumber>
    </recommendedName>
    <alternativeName>
        <fullName evidence="12">Ubiquitin thioesterase 7</fullName>
    </alternativeName>
    <alternativeName>
        <fullName evidence="11">Ubiquitin-specific-processing protease 7</fullName>
    </alternativeName>
</protein>
<dbReference type="InterPro" id="IPR002083">
    <property type="entry name" value="MATH/TRAF_dom"/>
</dbReference>
<evidence type="ECO:0000256" key="2">
    <source>
        <dbReference type="ARBA" id="ARBA00004123"/>
    </source>
</evidence>
<dbReference type="InterPro" id="IPR001394">
    <property type="entry name" value="Peptidase_C19_UCH"/>
</dbReference>
<organism evidence="16 17">
    <name type="scientific">Plectus sambesii</name>
    <dbReference type="NCBI Taxonomy" id="2011161"/>
    <lineage>
        <taxon>Eukaryota</taxon>
        <taxon>Metazoa</taxon>
        <taxon>Ecdysozoa</taxon>
        <taxon>Nematoda</taxon>
        <taxon>Chromadorea</taxon>
        <taxon>Plectida</taxon>
        <taxon>Plectina</taxon>
        <taxon>Plectoidea</taxon>
        <taxon>Plectidae</taxon>
        <taxon>Plectus</taxon>
    </lineage>
</organism>
<evidence type="ECO:0000256" key="4">
    <source>
        <dbReference type="ARBA" id="ARBA00012759"/>
    </source>
</evidence>
<dbReference type="Gene3D" id="3.90.70.10">
    <property type="entry name" value="Cysteine proteinases"/>
    <property type="match status" value="1"/>
</dbReference>
<dbReference type="GO" id="GO:0005829">
    <property type="term" value="C:cytosol"/>
    <property type="evidence" value="ECO:0007669"/>
    <property type="project" value="TreeGrafter"/>
</dbReference>
<comment type="similarity">
    <text evidence="3">Belongs to the peptidase C19 family.</text>
</comment>
<dbReference type="PANTHER" id="PTHR24006:SF644">
    <property type="entry name" value="UBIQUITIN CARBOXYL-TERMINAL HYDROLASE 7"/>
    <property type="match status" value="1"/>
</dbReference>
<dbReference type="FunFam" id="3.90.70.10:FF:000005">
    <property type="entry name" value="Ubiquitin carboxyl-terminal hydrolase 7"/>
    <property type="match status" value="1"/>
</dbReference>
<dbReference type="Gene3D" id="2.60.210.10">
    <property type="entry name" value="Apoptosis, Tumor Necrosis Factor Receptor Associated Protein 2, Chain A"/>
    <property type="match status" value="1"/>
</dbReference>
<dbReference type="InterPro" id="IPR029346">
    <property type="entry name" value="USP_C"/>
</dbReference>
<dbReference type="InterPro" id="IPR028889">
    <property type="entry name" value="USP"/>
</dbReference>
<dbReference type="PROSITE" id="PS50144">
    <property type="entry name" value="MATH"/>
    <property type="match status" value="1"/>
</dbReference>
<feature type="region of interest" description="Disordered" evidence="13">
    <location>
        <begin position="563"/>
        <end position="582"/>
    </location>
</feature>
<keyword evidence="9" id="KW-0788">Thiol protease</keyword>
<dbReference type="AlphaFoldDB" id="A0A914X7C0"/>
<evidence type="ECO:0000256" key="3">
    <source>
        <dbReference type="ARBA" id="ARBA00009085"/>
    </source>
</evidence>
<dbReference type="EC" id="3.4.19.12" evidence="4"/>
<dbReference type="GO" id="GO:0016579">
    <property type="term" value="P:protein deubiquitination"/>
    <property type="evidence" value="ECO:0007669"/>
    <property type="project" value="InterPro"/>
</dbReference>
<evidence type="ECO:0000256" key="1">
    <source>
        <dbReference type="ARBA" id="ARBA00000707"/>
    </source>
</evidence>
<dbReference type="GO" id="GO:0006508">
    <property type="term" value="P:proteolysis"/>
    <property type="evidence" value="ECO:0007669"/>
    <property type="project" value="UniProtKB-KW"/>
</dbReference>
<evidence type="ECO:0000256" key="6">
    <source>
        <dbReference type="ARBA" id="ARBA00022670"/>
    </source>
</evidence>
<dbReference type="InterPro" id="IPR050164">
    <property type="entry name" value="Peptidase_C19"/>
</dbReference>
<evidence type="ECO:0000259" key="15">
    <source>
        <dbReference type="PROSITE" id="PS50235"/>
    </source>
</evidence>
<evidence type="ECO:0000313" key="16">
    <source>
        <dbReference type="Proteomes" id="UP000887566"/>
    </source>
</evidence>
<feature type="domain" description="USP" evidence="15">
    <location>
        <begin position="122"/>
        <end position="430"/>
    </location>
</feature>
<evidence type="ECO:0000259" key="14">
    <source>
        <dbReference type="PROSITE" id="PS50144"/>
    </source>
</evidence>